<accession>A0A4U0UK99</accession>
<reference evidence="2 3" key="1">
    <citation type="submission" date="2017-03" db="EMBL/GenBank/DDBJ databases">
        <title>Genomes of endolithic fungi from Antarctica.</title>
        <authorList>
            <person name="Coleine C."/>
            <person name="Masonjones S."/>
            <person name="Stajich J.E."/>
        </authorList>
    </citation>
    <scope>NUCLEOTIDE SEQUENCE [LARGE SCALE GENOMIC DNA]</scope>
    <source>
        <strain evidence="2 3">CCFEE 5311</strain>
    </source>
</reference>
<dbReference type="AlphaFoldDB" id="A0A4U0UK99"/>
<name>A0A4U0UK99_9PEZI</name>
<dbReference type="InterPro" id="IPR046341">
    <property type="entry name" value="SET_dom_sf"/>
</dbReference>
<proteinExistence type="predicted"/>
<evidence type="ECO:0000259" key="1">
    <source>
        <dbReference type="PROSITE" id="PS50280"/>
    </source>
</evidence>
<dbReference type="STRING" id="329885.A0A4U0UK99"/>
<comment type="caution">
    <text evidence="2">The sequence shown here is derived from an EMBL/GenBank/DDBJ whole genome shotgun (WGS) entry which is preliminary data.</text>
</comment>
<dbReference type="CDD" id="cd20071">
    <property type="entry name" value="SET_SMYD"/>
    <property type="match status" value="1"/>
</dbReference>
<dbReference type="OrthoDB" id="265717at2759"/>
<organism evidence="2 3">
    <name type="scientific">Friedmanniomyces endolithicus</name>
    <dbReference type="NCBI Taxonomy" id="329885"/>
    <lineage>
        <taxon>Eukaryota</taxon>
        <taxon>Fungi</taxon>
        <taxon>Dikarya</taxon>
        <taxon>Ascomycota</taxon>
        <taxon>Pezizomycotina</taxon>
        <taxon>Dothideomycetes</taxon>
        <taxon>Dothideomycetidae</taxon>
        <taxon>Mycosphaerellales</taxon>
        <taxon>Teratosphaeriaceae</taxon>
        <taxon>Friedmanniomyces</taxon>
    </lineage>
</organism>
<dbReference type="Proteomes" id="UP000310066">
    <property type="component" value="Unassembled WGS sequence"/>
</dbReference>
<gene>
    <name evidence="2" type="ORF">B0A54_13109</name>
</gene>
<dbReference type="SUPFAM" id="SSF82199">
    <property type="entry name" value="SET domain"/>
    <property type="match status" value="1"/>
</dbReference>
<dbReference type="InterPro" id="IPR001214">
    <property type="entry name" value="SET_dom"/>
</dbReference>
<dbReference type="PROSITE" id="PS50280">
    <property type="entry name" value="SET"/>
    <property type="match status" value="1"/>
</dbReference>
<dbReference type="EMBL" id="NAJP01000068">
    <property type="protein sequence ID" value="TKA35522.1"/>
    <property type="molecule type" value="Genomic_DNA"/>
</dbReference>
<dbReference type="PANTHER" id="PTHR47332:SF4">
    <property type="entry name" value="SET DOMAIN-CONTAINING PROTEIN 5"/>
    <property type="match status" value="1"/>
</dbReference>
<dbReference type="Gene3D" id="2.170.270.10">
    <property type="entry name" value="SET domain"/>
    <property type="match status" value="1"/>
</dbReference>
<dbReference type="InterPro" id="IPR053185">
    <property type="entry name" value="SET_domain_protein"/>
</dbReference>
<evidence type="ECO:0000313" key="3">
    <source>
        <dbReference type="Proteomes" id="UP000310066"/>
    </source>
</evidence>
<sequence length="327" mass="36910">MFRRAASQLHGIGLKAKQDISRGTLVLSGQPPAPGSATAHSLRPINFGALWQTCGDLGWLNHSCTPNVEVSETSNPKTFNVHAILNIAEGEELVVAYTSPYQTWGERNEALRFACKCSACNIAPEKLYDSDVQRRLIAFYINILRAFRARHFSHLAYDEVMGATTDSVRSLARDPGVDDAQNVAERMLYDPERFRVTDSCHAHAHDTLAVIHFARFRFRLRNPSMPPRDDLATAIYHRSALGSCLEDCLGYTHPRCVKYRAYMDGLDCPDYQDVQLRLFCPDPAVDACNEYGAERILRRHSNRPRSWPGCWMGLSGITGYWDEWNGR</sequence>
<feature type="domain" description="SET" evidence="1">
    <location>
        <begin position="1"/>
        <end position="98"/>
    </location>
</feature>
<dbReference type="Pfam" id="PF00856">
    <property type="entry name" value="SET"/>
    <property type="match status" value="1"/>
</dbReference>
<evidence type="ECO:0000313" key="2">
    <source>
        <dbReference type="EMBL" id="TKA35522.1"/>
    </source>
</evidence>
<dbReference type="PANTHER" id="PTHR47332">
    <property type="entry name" value="SET DOMAIN-CONTAINING PROTEIN 5"/>
    <property type="match status" value="1"/>
</dbReference>
<protein>
    <recommendedName>
        <fullName evidence="1">SET domain-containing protein</fullName>
    </recommendedName>
</protein>